<proteinExistence type="predicted"/>
<evidence type="ECO:0000256" key="2">
    <source>
        <dbReference type="ARBA" id="ARBA00022833"/>
    </source>
</evidence>
<dbReference type="EMBL" id="CAICTM010001444">
    <property type="protein sequence ID" value="CAB9523700.1"/>
    <property type="molecule type" value="Genomic_DNA"/>
</dbReference>
<dbReference type="GO" id="GO:0000110">
    <property type="term" value="C:nucleotide-excision repair factor 1 complex"/>
    <property type="evidence" value="ECO:0007669"/>
    <property type="project" value="TreeGrafter"/>
</dbReference>
<comment type="caution">
    <text evidence="6">The sequence shown here is derived from an EMBL/GenBank/DDBJ whole genome shotgun (WGS) entry which is preliminary data.</text>
</comment>
<feature type="domain" description="XPA C-terminal" evidence="5">
    <location>
        <begin position="126"/>
        <end position="171"/>
    </location>
</feature>
<organism evidence="6 7">
    <name type="scientific">Seminavis robusta</name>
    <dbReference type="NCBI Taxonomy" id="568900"/>
    <lineage>
        <taxon>Eukaryota</taxon>
        <taxon>Sar</taxon>
        <taxon>Stramenopiles</taxon>
        <taxon>Ochrophyta</taxon>
        <taxon>Bacillariophyta</taxon>
        <taxon>Bacillariophyceae</taxon>
        <taxon>Bacillariophycidae</taxon>
        <taxon>Naviculales</taxon>
        <taxon>Naviculaceae</taxon>
        <taxon>Seminavis</taxon>
    </lineage>
</organism>
<dbReference type="PANTHER" id="PTHR10142">
    <property type="entry name" value="DNA REPAIR PROTEIN COMPLEMENTING XP-A CELLS"/>
    <property type="match status" value="1"/>
</dbReference>
<dbReference type="InterPro" id="IPR022656">
    <property type="entry name" value="XPA_C"/>
</dbReference>
<dbReference type="GO" id="GO:1901255">
    <property type="term" value="P:nucleotide-excision repair involved in interstrand cross-link repair"/>
    <property type="evidence" value="ECO:0007669"/>
    <property type="project" value="TreeGrafter"/>
</dbReference>
<dbReference type="OrthoDB" id="5368863at2759"/>
<dbReference type="InterPro" id="IPR000465">
    <property type="entry name" value="XPA/RAD14"/>
</dbReference>
<dbReference type="PANTHER" id="PTHR10142:SF0">
    <property type="entry name" value="DNA REPAIR PROTEIN COMPLEMENTING XP-A CELLS"/>
    <property type="match status" value="1"/>
</dbReference>
<feature type="compositionally biased region" description="Basic and acidic residues" evidence="4">
    <location>
        <begin position="72"/>
        <end position="93"/>
    </location>
</feature>
<feature type="compositionally biased region" description="Basic and acidic residues" evidence="4">
    <location>
        <begin position="52"/>
        <end position="63"/>
    </location>
</feature>
<dbReference type="AlphaFoldDB" id="A0A9N8ES49"/>
<dbReference type="SUPFAM" id="SSF46955">
    <property type="entry name" value="Putative DNA-binding domain"/>
    <property type="match status" value="1"/>
</dbReference>
<dbReference type="Proteomes" id="UP001153069">
    <property type="component" value="Unassembled WGS sequence"/>
</dbReference>
<dbReference type="GO" id="GO:0000715">
    <property type="term" value="P:nucleotide-excision repair, DNA damage recognition"/>
    <property type="evidence" value="ECO:0007669"/>
    <property type="project" value="TreeGrafter"/>
</dbReference>
<evidence type="ECO:0000259" key="5">
    <source>
        <dbReference type="Pfam" id="PF05181"/>
    </source>
</evidence>
<dbReference type="InterPro" id="IPR037129">
    <property type="entry name" value="XPA_sf"/>
</dbReference>
<comment type="subcellular location">
    <subcellularLocation>
        <location evidence="1">Nucleus</location>
    </subcellularLocation>
</comment>
<reference evidence="6" key="1">
    <citation type="submission" date="2020-06" db="EMBL/GenBank/DDBJ databases">
        <authorList>
            <consortium name="Plant Systems Biology data submission"/>
        </authorList>
    </citation>
    <scope>NUCLEOTIDE SEQUENCE</scope>
    <source>
        <strain evidence="6">D6</strain>
    </source>
</reference>
<sequence length="211" mass="24825">MRFDSNRLNQSLEMPIGSNLHPCECFDDHTLNSQQWENTTQHSEPMALTEEQQERIRQNRERALAIQRQRKKDPEEKERKATPPSTEKKRPLDSPHSANNKRPKVLVVDEDDENVSLEPFEEGASDLVTKSDAKKLYCLPEGTLQCCTVVEKDNPRHKSWSKMKLYHRSEVRRRARKRYGGRLGLEAERKRRQDERFANDLAKTKNIFQKK</sequence>
<dbReference type="GO" id="GO:0006284">
    <property type="term" value="P:base-excision repair"/>
    <property type="evidence" value="ECO:0007669"/>
    <property type="project" value="TreeGrafter"/>
</dbReference>
<evidence type="ECO:0000256" key="3">
    <source>
        <dbReference type="ARBA" id="ARBA00023242"/>
    </source>
</evidence>
<dbReference type="InterPro" id="IPR009061">
    <property type="entry name" value="DNA-bd_dom_put_sf"/>
</dbReference>
<dbReference type="GO" id="GO:0003684">
    <property type="term" value="F:damaged DNA binding"/>
    <property type="evidence" value="ECO:0007669"/>
    <property type="project" value="InterPro"/>
</dbReference>
<evidence type="ECO:0000256" key="4">
    <source>
        <dbReference type="SAM" id="MobiDB-lite"/>
    </source>
</evidence>
<name>A0A9N8ES49_9STRA</name>
<dbReference type="GO" id="GO:0070914">
    <property type="term" value="P:UV-damage excision repair"/>
    <property type="evidence" value="ECO:0007669"/>
    <property type="project" value="TreeGrafter"/>
</dbReference>
<feature type="compositionally biased region" description="Polar residues" evidence="4">
    <location>
        <begin position="34"/>
        <end position="43"/>
    </location>
</feature>
<protein>
    <submittedName>
        <fullName evidence="6">Repair protein</fullName>
    </submittedName>
</protein>
<evidence type="ECO:0000313" key="6">
    <source>
        <dbReference type="EMBL" id="CAB9523700.1"/>
    </source>
</evidence>
<dbReference type="CDD" id="cd21075">
    <property type="entry name" value="DBD_XPA-like"/>
    <property type="match status" value="1"/>
</dbReference>
<evidence type="ECO:0000256" key="1">
    <source>
        <dbReference type="ARBA" id="ARBA00004123"/>
    </source>
</evidence>
<evidence type="ECO:0000313" key="7">
    <source>
        <dbReference type="Proteomes" id="UP001153069"/>
    </source>
</evidence>
<keyword evidence="3" id="KW-0539">Nucleus</keyword>
<gene>
    <name evidence="6" type="ORF">SEMRO_1446_G273440.1</name>
</gene>
<dbReference type="Pfam" id="PF05181">
    <property type="entry name" value="XPA_C"/>
    <property type="match status" value="1"/>
</dbReference>
<accession>A0A9N8ES49</accession>
<keyword evidence="2" id="KW-0862">Zinc</keyword>
<dbReference type="Gene3D" id="3.90.530.10">
    <property type="entry name" value="XPA C-terminal domain"/>
    <property type="match status" value="1"/>
</dbReference>
<feature type="region of interest" description="Disordered" evidence="4">
    <location>
        <begin position="34"/>
        <end position="108"/>
    </location>
</feature>
<keyword evidence="7" id="KW-1185">Reference proteome</keyword>